<feature type="domain" description="RNase H type-1" evidence="1">
    <location>
        <begin position="71"/>
        <end position="211"/>
    </location>
</feature>
<accession>A0A0A0I7M6</accession>
<gene>
    <name evidence="2" type="ORF">Z968_03425</name>
</gene>
<evidence type="ECO:0000313" key="2">
    <source>
        <dbReference type="EMBL" id="KGM97454.1"/>
    </source>
</evidence>
<dbReference type="PROSITE" id="PS50879">
    <property type="entry name" value="RNASE_H_1"/>
    <property type="match status" value="1"/>
</dbReference>
<reference evidence="2 3" key="1">
    <citation type="submission" date="2014-01" db="EMBL/GenBank/DDBJ databases">
        <title>Plasmidome dynamics in the species complex Clostridium novyi sensu lato converts strains of independent lineages into distinctly different pathogens.</title>
        <authorList>
            <person name="Skarin H."/>
            <person name="Segerman B."/>
        </authorList>
    </citation>
    <scope>NUCLEOTIDE SEQUENCE [LARGE SCALE GENOMIC DNA]</scope>
    <source>
        <strain evidence="2 3">4552</strain>
    </source>
</reference>
<dbReference type="InterPro" id="IPR002156">
    <property type="entry name" value="RNaseH_domain"/>
</dbReference>
<dbReference type="Pfam" id="PF01693">
    <property type="entry name" value="Cauli_VI"/>
    <property type="match status" value="1"/>
</dbReference>
<dbReference type="CDD" id="cd09277">
    <property type="entry name" value="RNase_HI_bacteria_like"/>
    <property type="match status" value="1"/>
</dbReference>
<dbReference type="GO" id="GO:0004523">
    <property type="term" value="F:RNA-DNA hybrid ribonuclease activity"/>
    <property type="evidence" value="ECO:0007669"/>
    <property type="project" value="InterPro"/>
</dbReference>
<sequence>MAKKVYAIKEGFDFAQNKKIENMIVDTWDECLKYVKGVKGAKYKSFQKLSDAKEYIESGENLLKKDADNYPKDVPHFYVDGSYNIETKKYAYALVMVKNGVVKYVENGGAENNSKKDVRQIAGELKASIRSLKYAAKHNIKNIVIIHDYVGVCYHATGIWKRKEESSEIYYNEFNKIVKENDINVTFVKVDSHTGDLFNEIVDEFAKYACGVTIKGETKKYLKNGTIIVESENLKEKFNEIVDETNIEKIVVDKND</sequence>
<dbReference type="InterPro" id="IPR011320">
    <property type="entry name" value="RNase_H1_N"/>
</dbReference>
<proteinExistence type="predicted"/>
<dbReference type="SUPFAM" id="SSF55658">
    <property type="entry name" value="L9 N-domain-like"/>
    <property type="match status" value="1"/>
</dbReference>
<dbReference type="RefSeq" id="WP_039253315.1">
    <property type="nucleotide sequence ID" value="NZ_JENJ01000010.1"/>
</dbReference>
<dbReference type="InterPro" id="IPR012337">
    <property type="entry name" value="RNaseH-like_sf"/>
</dbReference>
<comment type="caution">
    <text evidence="2">The sequence shown here is derived from an EMBL/GenBank/DDBJ whole genome shotgun (WGS) entry which is preliminary data.</text>
</comment>
<dbReference type="Proteomes" id="UP000030012">
    <property type="component" value="Unassembled WGS sequence"/>
</dbReference>
<dbReference type="InterPro" id="IPR009027">
    <property type="entry name" value="Ribosomal_bL9/RNase_H1_N"/>
</dbReference>
<dbReference type="InterPro" id="IPR036397">
    <property type="entry name" value="RNaseH_sf"/>
</dbReference>
<dbReference type="Gene3D" id="3.30.420.10">
    <property type="entry name" value="Ribonuclease H-like superfamily/Ribonuclease H"/>
    <property type="match status" value="1"/>
</dbReference>
<name>A0A0A0I7M6_CLONO</name>
<protein>
    <submittedName>
        <fullName evidence="2">Ribonuclease HI</fullName>
    </submittedName>
</protein>
<dbReference type="Gene3D" id="3.40.970.10">
    <property type="entry name" value="Ribonuclease H1, N-terminal domain"/>
    <property type="match status" value="1"/>
</dbReference>
<dbReference type="InterPro" id="IPR037056">
    <property type="entry name" value="RNase_H1_N_sf"/>
</dbReference>
<dbReference type="Pfam" id="PF00075">
    <property type="entry name" value="RNase_H"/>
    <property type="match status" value="1"/>
</dbReference>
<dbReference type="OrthoDB" id="9811552at2"/>
<evidence type="ECO:0000313" key="3">
    <source>
        <dbReference type="Proteomes" id="UP000030012"/>
    </source>
</evidence>
<dbReference type="GO" id="GO:0003676">
    <property type="term" value="F:nucleic acid binding"/>
    <property type="evidence" value="ECO:0007669"/>
    <property type="project" value="InterPro"/>
</dbReference>
<organism evidence="2 3">
    <name type="scientific">Clostridium novyi A str. 4552</name>
    <dbReference type="NCBI Taxonomy" id="1444289"/>
    <lineage>
        <taxon>Bacteria</taxon>
        <taxon>Bacillati</taxon>
        <taxon>Bacillota</taxon>
        <taxon>Clostridia</taxon>
        <taxon>Eubacteriales</taxon>
        <taxon>Clostridiaceae</taxon>
        <taxon>Clostridium</taxon>
    </lineage>
</organism>
<evidence type="ECO:0000259" key="1">
    <source>
        <dbReference type="PROSITE" id="PS50879"/>
    </source>
</evidence>
<dbReference type="SUPFAM" id="SSF53098">
    <property type="entry name" value="Ribonuclease H-like"/>
    <property type="match status" value="1"/>
</dbReference>
<dbReference type="EMBL" id="JENJ01000010">
    <property type="protein sequence ID" value="KGM97454.1"/>
    <property type="molecule type" value="Genomic_DNA"/>
</dbReference>
<dbReference type="AlphaFoldDB" id="A0A0A0I7M6"/>